<keyword evidence="2" id="KW-1185">Reference proteome</keyword>
<evidence type="ECO:0000313" key="1">
    <source>
        <dbReference type="EMBL" id="CAG8808089.1"/>
    </source>
</evidence>
<dbReference type="AlphaFoldDB" id="A0A9N9K484"/>
<reference evidence="1" key="1">
    <citation type="submission" date="2021-06" db="EMBL/GenBank/DDBJ databases">
        <authorList>
            <person name="Kallberg Y."/>
            <person name="Tangrot J."/>
            <person name="Rosling A."/>
        </authorList>
    </citation>
    <scope>NUCLEOTIDE SEQUENCE</scope>
    <source>
        <strain evidence="1">FL966</strain>
    </source>
</reference>
<comment type="caution">
    <text evidence="1">The sequence shown here is derived from an EMBL/GenBank/DDBJ whole genome shotgun (WGS) entry which is preliminary data.</text>
</comment>
<name>A0A9N9K484_9GLOM</name>
<gene>
    <name evidence="1" type="ORF">CPELLU_LOCUS18355</name>
</gene>
<feature type="non-terminal residue" evidence="1">
    <location>
        <position position="1"/>
    </location>
</feature>
<accession>A0A9N9K484</accession>
<organism evidence="1 2">
    <name type="scientific">Cetraspora pellucida</name>
    <dbReference type="NCBI Taxonomy" id="1433469"/>
    <lineage>
        <taxon>Eukaryota</taxon>
        <taxon>Fungi</taxon>
        <taxon>Fungi incertae sedis</taxon>
        <taxon>Mucoromycota</taxon>
        <taxon>Glomeromycotina</taxon>
        <taxon>Glomeromycetes</taxon>
        <taxon>Diversisporales</taxon>
        <taxon>Gigasporaceae</taxon>
        <taxon>Cetraspora</taxon>
    </lineage>
</organism>
<sequence length="44" mass="5424">NSTYDPREDDDYNINKDRLLDNFSEENSKWCKENDFNKYENSEQ</sequence>
<dbReference type="EMBL" id="CAJVQA010036139">
    <property type="protein sequence ID" value="CAG8808089.1"/>
    <property type="molecule type" value="Genomic_DNA"/>
</dbReference>
<dbReference type="OrthoDB" id="2439441at2759"/>
<evidence type="ECO:0000313" key="2">
    <source>
        <dbReference type="Proteomes" id="UP000789759"/>
    </source>
</evidence>
<protein>
    <submittedName>
        <fullName evidence="1">20962_t:CDS:1</fullName>
    </submittedName>
</protein>
<dbReference type="Proteomes" id="UP000789759">
    <property type="component" value="Unassembled WGS sequence"/>
</dbReference>
<proteinExistence type="predicted"/>